<sequence length="1610" mass="169491">MTSGADPGTVRQRLRAIVAAEQGVPAEDVDTGSSFHDLGLSSSQLISACGEFEDWLGSPVPASMLYQYPTIDALTAALTGPAVSPTPAPVSAAPQGDPVCVVGLGCRFPGGANGPDRFWRALVARTDAATEVPADRWDAAAYFDRDPTAPGKSYTTRGGFLDDLAGFDADFFGIPPAEAVRMDPQHRLLLEVTWSALEHAGVAPDRLRGSRTGVFVGMMGSQEYARVQTDREADACFDDPYFGYGTAPSVAAGRLSYLLDLRGPSLCLDTACSSSLLGVHLAAQSLARGECDLAVAGGVSALPHPAALVQACRAHMLAADGRCKTFDAAADGFLMSEGCGVVVLERLGDAVARGHRVLAVLRGSSAGQDGRSNGMTAPNLAAQVQVIRDAQAAAGVRPSEVGYLETHGSGTRLGDAIEVSALREVFGADRDAVAPLVLGAVKSNLGHLLGAAGIAGFIKAVLVLRHGEIPANLHLTEPSPDIDWARSPVSLPDRLTAWPATGGPRIAGVSSFGWSGTNVHVVLEEGPAPGAPSPEAGGGWRLLMLSGHTETAVSRVAAGLREELTRRGEEVDLADVAYTLREGRAELSHRLSVVCRDVPEAVRALGSVSGPIPRVRAEGDRGAGFLFPGTGDHAVGMGRGLYDTEKVFRATFDECADLLRPELDADLRDLVYPADASGAAVTGLAGLLGRAPAARDRSLHRVDVVHSAVFTVEYALAKLWQSRGVEPAALLGYSLGEYVAACLAGVFSLPDALSVVARRGRLIGGLPGGVMLAVPLPAAELTGLLPAGVSVAAYNGPAMAVVAGPPEPVRRLENLLDGRDVVHRRVNNGHALHTGALAPVRAGLVELIGEVSRGAPEIPVISSRSGDWLTAEEAADPGYWAAQMCEPVRFDRGLRTFAERAGIALETGPGQTLSSLAGQRADGDGRGVTAIPTLRPGWIEGDDHEYLTRAAGRYWAAGGRTARERETGRRILALPTYPFEHRRFWPDRVHNVQLHNGQSGGVRSHYGLEAPDKREDRADWCHVPVWKQSFPILRDAMGEKDRWLVLTPGPALDEIVTALGAGTAGVVTVAPGEGFRQRSADSYVVAPDGYRQLVERLRDTDRLPTHVLYAWPDGDNLVYHVLRNLLGALGGHAAGIGVRVLSVDAQDVLPGEAADPRMATAHGFTGTLEQEFPGIGYRVIDVASADLAAAKPANRARLVAELRSGATDPCVAYRGGVRWVRGWDPVRIEPAGPGAVWREDGVYLITGGFGELGRALARGLAARGGTRLALLGRSAPEPEVVRELEELGAEVLPLPADVADPAQLADALGRIRARFGALHGVIHAAGVPAGGLVTVGGREDAERVLRPKVDGTLALCEALAGQPLDFLVLYSSSVVAFGGLGESDYSAANNFLGAFARAQRARGLPVTAIDWGPWQRDAWTPAGAGTWARLRELRDRYGITDEEGIDLLTRVLATPLAQVMVVPQDPDLLAARWRELATVPGGAARAHPRPPLRTPYVAPRTEVERTIAKVWQRCLGVDRVGVDDQLFELGGTSLIGLTIVAALAKELAVPLSAADLFEAPTPAALAGVVANRLGGGETGPAAPRGERGARRRELAEAAARRGRRTKGRTR</sequence>
<dbReference type="SMART" id="SM00823">
    <property type="entry name" value="PKS_PP"/>
    <property type="match status" value="2"/>
</dbReference>
<dbReference type="SMART" id="SM00827">
    <property type="entry name" value="PKS_AT"/>
    <property type="match status" value="1"/>
</dbReference>
<dbReference type="InterPro" id="IPR050091">
    <property type="entry name" value="PKS_NRPS_Biosynth_Enz"/>
</dbReference>
<evidence type="ECO:0000256" key="4">
    <source>
        <dbReference type="SAM" id="MobiDB-lite"/>
    </source>
</evidence>
<dbReference type="InterPro" id="IPR014031">
    <property type="entry name" value="Ketoacyl_synth_C"/>
</dbReference>
<evidence type="ECO:0000256" key="3">
    <source>
        <dbReference type="ARBA" id="ARBA00022679"/>
    </source>
</evidence>
<dbReference type="InterPro" id="IPR014043">
    <property type="entry name" value="Acyl_transferase_dom"/>
</dbReference>
<dbReference type="InterPro" id="IPR016039">
    <property type="entry name" value="Thiolase-like"/>
</dbReference>
<dbReference type="InterPro" id="IPR032821">
    <property type="entry name" value="PKS_assoc"/>
</dbReference>
<dbReference type="PROSITE" id="PS50075">
    <property type="entry name" value="CARRIER"/>
    <property type="match status" value="2"/>
</dbReference>
<dbReference type="InterPro" id="IPR036736">
    <property type="entry name" value="ACP-like_sf"/>
</dbReference>
<dbReference type="PROSITE" id="PS52004">
    <property type="entry name" value="KS3_2"/>
    <property type="match status" value="1"/>
</dbReference>
<dbReference type="Gene3D" id="3.30.70.250">
    <property type="entry name" value="Malonyl-CoA ACP transacylase, ACP-binding"/>
    <property type="match status" value="1"/>
</dbReference>
<feature type="compositionally biased region" description="Basic and acidic residues" evidence="4">
    <location>
        <begin position="1584"/>
        <end position="1599"/>
    </location>
</feature>
<proteinExistence type="predicted"/>
<evidence type="ECO:0000313" key="8">
    <source>
        <dbReference type="Proteomes" id="UP001597419"/>
    </source>
</evidence>
<evidence type="ECO:0000259" key="5">
    <source>
        <dbReference type="PROSITE" id="PS50075"/>
    </source>
</evidence>
<comment type="caution">
    <text evidence="7">The sequence shown here is derived from an EMBL/GenBank/DDBJ whole genome shotgun (WGS) entry which is preliminary data.</text>
</comment>
<dbReference type="InterPro" id="IPR020806">
    <property type="entry name" value="PKS_PP-bd"/>
</dbReference>
<dbReference type="EMBL" id="JBHUKU010000029">
    <property type="protein sequence ID" value="MFD2465170.1"/>
    <property type="molecule type" value="Genomic_DNA"/>
</dbReference>
<dbReference type="Pfam" id="PF00550">
    <property type="entry name" value="PP-binding"/>
    <property type="match status" value="2"/>
</dbReference>
<dbReference type="InterPro" id="IPR018201">
    <property type="entry name" value="Ketoacyl_synth_AS"/>
</dbReference>
<dbReference type="SUPFAM" id="SSF52151">
    <property type="entry name" value="FabD/lysophospholipase-like"/>
    <property type="match status" value="1"/>
</dbReference>
<dbReference type="Gene3D" id="3.40.47.10">
    <property type="match status" value="1"/>
</dbReference>
<dbReference type="CDD" id="cd08953">
    <property type="entry name" value="KR_2_SDR_x"/>
    <property type="match status" value="1"/>
</dbReference>
<accession>A0ABW5GWX5</accession>
<dbReference type="SUPFAM" id="SSF53901">
    <property type="entry name" value="Thiolase-like"/>
    <property type="match status" value="1"/>
</dbReference>
<name>A0ABW5GWX5_9PSEU</name>
<dbReference type="SMART" id="SM00822">
    <property type="entry name" value="PKS_KR"/>
    <property type="match status" value="1"/>
</dbReference>
<dbReference type="Gene3D" id="1.10.1200.10">
    <property type="entry name" value="ACP-like"/>
    <property type="match status" value="2"/>
</dbReference>
<dbReference type="Pfam" id="PF00698">
    <property type="entry name" value="Acyl_transf_1"/>
    <property type="match status" value="1"/>
</dbReference>
<keyword evidence="2" id="KW-0597">Phosphoprotein</keyword>
<feature type="domain" description="Carrier" evidence="5">
    <location>
        <begin position="1498"/>
        <end position="1573"/>
    </location>
</feature>
<dbReference type="PANTHER" id="PTHR43775:SF37">
    <property type="entry name" value="SI:DKEY-61P9.11"/>
    <property type="match status" value="1"/>
</dbReference>
<dbReference type="PROSITE" id="PS00606">
    <property type="entry name" value="KS3_1"/>
    <property type="match status" value="1"/>
</dbReference>
<dbReference type="Gene3D" id="3.40.50.720">
    <property type="entry name" value="NAD(P)-binding Rossmann-like Domain"/>
    <property type="match status" value="1"/>
</dbReference>
<evidence type="ECO:0000259" key="6">
    <source>
        <dbReference type="PROSITE" id="PS52004"/>
    </source>
</evidence>
<protein>
    <submittedName>
        <fullName evidence="7">SDR family NAD(P)-dependent oxidoreductase</fullName>
    </submittedName>
</protein>
<reference evidence="8" key="1">
    <citation type="journal article" date="2019" name="Int. J. Syst. Evol. Microbiol.">
        <title>The Global Catalogue of Microorganisms (GCM) 10K type strain sequencing project: providing services to taxonomists for standard genome sequencing and annotation.</title>
        <authorList>
            <consortium name="The Broad Institute Genomics Platform"/>
            <consortium name="The Broad Institute Genome Sequencing Center for Infectious Disease"/>
            <person name="Wu L."/>
            <person name="Ma J."/>
        </authorList>
    </citation>
    <scope>NUCLEOTIDE SEQUENCE [LARGE SCALE GENOMIC DNA]</scope>
    <source>
        <strain evidence="8">CGMCC 4.7643</strain>
    </source>
</reference>
<dbReference type="Gene3D" id="3.30.70.3290">
    <property type="match status" value="1"/>
</dbReference>
<evidence type="ECO:0000256" key="2">
    <source>
        <dbReference type="ARBA" id="ARBA00022553"/>
    </source>
</evidence>
<dbReference type="InterPro" id="IPR036291">
    <property type="entry name" value="NAD(P)-bd_dom_sf"/>
</dbReference>
<feature type="region of interest" description="Disordered" evidence="4">
    <location>
        <begin position="1573"/>
        <end position="1610"/>
    </location>
</feature>
<dbReference type="Pfam" id="PF16197">
    <property type="entry name" value="KAsynt_C_assoc"/>
    <property type="match status" value="1"/>
</dbReference>
<dbReference type="Pfam" id="PF02801">
    <property type="entry name" value="Ketoacyl-synt_C"/>
    <property type="match status" value="1"/>
</dbReference>
<feature type="domain" description="Ketosynthase family 3 (KS3)" evidence="6">
    <location>
        <begin position="96"/>
        <end position="525"/>
    </location>
</feature>
<dbReference type="RefSeq" id="WP_345407280.1">
    <property type="nucleotide sequence ID" value="NZ_BAABHG010000022.1"/>
</dbReference>
<evidence type="ECO:0000256" key="1">
    <source>
        <dbReference type="ARBA" id="ARBA00022450"/>
    </source>
</evidence>
<keyword evidence="1" id="KW-0596">Phosphopantetheine</keyword>
<dbReference type="InterPro" id="IPR013968">
    <property type="entry name" value="PKS_KR"/>
</dbReference>
<dbReference type="PANTHER" id="PTHR43775">
    <property type="entry name" value="FATTY ACID SYNTHASE"/>
    <property type="match status" value="1"/>
</dbReference>
<dbReference type="SUPFAM" id="SSF55048">
    <property type="entry name" value="Probable ACP-binding domain of malonyl-CoA ACP transacylase"/>
    <property type="match status" value="1"/>
</dbReference>
<dbReference type="SUPFAM" id="SSF51735">
    <property type="entry name" value="NAD(P)-binding Rossmann-fold domains"/>
    <property type="match status" value="2"/>
</dbReference>
<feature type="compositionally biased region" description="Basic residues" evidence="4">
    <location>
        <begin position="1600"/>
        <end position="1610"/>
    </location>
</feature>
<dbReference type="InterPro" id="IPR001227">
    <property type="entry name" value="Ac_transferase_dom_sf"/>
</dbReference>
<dbReference type="InterPro" id="IPR014030">
    <property type="entry name" value="Ketoacyl_synth_N"/>
</dbReference>
<dbReference type="InterPro" id="IPR020841">
    <property type="entry name" value="PKS_Beta-ketoAc_synthase_dom"/>
</dbReference>
<dbReference type="Gene3D" id="3.40.366.10">
    <property type="entry name" value="Malonyl-Coenzyme A Acyl Carrier Protein, domain 2"/>
    <property type="match status" value="1"/>
</dbReference>
<keyword evidence="8" id="KW-1185">Reference proteome</keyword>
<dbReference type="InterPro" id="IPR009081">
    <property type="entry name" value="PP-bd_ACP"/>
</dbReference>
<dbReference type="Pfam" id="PF08659">
    <property type="entry name" value="KR"/>
    <property type="match status" value="1"/>
</dbReference>
<feature type="domain" description="Carrier" evidence="5">
    <location>
        <begin position="8"/>
        <end position="82"/>
    </location>
</feature>
<dbReference type="CDD" id="cd00833">
    <property type="entry name" value="PKS"/>
    <property type="match status" value="1"/>
</dbReference>
<dbReference type="Proteomes" id="UP001597419">
    <property type="component" value="Unassembled WGS sequence"/>
</dbReference>
<dbReference type="SMART" id="SM00825">
    <property type="entry name" value="PKS_KS"/>
    <property type="match status" value="1"/>
</dbReference>
<dbReference type="InterPro" id="IPR016035">
    <property type="entry name" value="Acyl_Trfase/lysoPLipase"/>
</dbReference>
<dbReference type="SMART" id="SM01294">
    <property type="entry name" value="PKS_PP_betabranch"/>
    <property type="match status" value="1"/>
</dbReference>
<dbReference type="InterPro" id="IPR016036">
    <property type="entry name" value="Malonyl_transacylase_ACP-bd"/>
</dbReference>
<dbReference type="SUPFAM" id="SSF47336">
    <property type="entry name" value="ACP-like"/>
    <property type="match status" value="2"/>
</dbReference>
<keyword evidence="3" id="KW-0808">Transferase</keyword>
<gene>
    <name evidence="7" type="ORF">ACFSYJ_41590</name>
</gene>
<dbReference type="InterPro" id="IPR057326">
    <property type="entry name" value="KR_dom"/>
</dbReference>
<organism evidence="7 8">
    <name type="scientific">Amycolatopsis samaneae</name>
    <dbReference type="NCBI Taxonomy" id="664691"/>
    <lineage>
        <taxon>Bacteria</taxon>
        <taxon>Bacillati</taxon>
        <taxon>Actinomycetota</taxon>
        <taxon>Actinomycetes</taxon>
        <taxon>Pseudonocardiales</taxon>
        <taxon>Pseudonocardiaceae</taxon>
        <taxon>Amycolatopsis</taxon>
    </lineage>
</organism>
<dbReference type="Pfam" id="PF00109">
    <property type="entry name" value="ketoacyl-synt"/>
    <property type="match status" value="1"/>
</dbReference>
<evidence type="ECO:0000313" key="7">
    <source>
        <dbReference type="EMBL" id="MFD2465170.1"/>
    </source>
</evidence>